<dbReference type="InterPro" id="IPR000873">
    <property type="entry name" value="AMP-dep_synth/lig_dom"/>
</dbReference>
<reference evidence="5 6" key="1">
    <citation type="journal article" date="2011" name="J. Microbiol.">
        <title>Bacillus kyonggiensis sp. nov., isolated from soil of a lettuce field.</title>
        <authorList>
            <person name="Dong K."/>
            <person name="Lee S."/>
        </authorList>
    </citation>
    <scope>NUCLEOTIDE SEQUENCE [LARGE SCALE GENOMIC DNA]</scope>
    <source>
        <strain evidence="5 6">NB22</strain>
    </source>
</reference>
<dbReference type="OrthoDB" id="9762242at2"/>
<name>A0A4U1D9G8_9BACI</name>
<comment type="caution">
    <text evidence="5">The sequence shown here is derived from an EMBL/GenBank/DDBJ whole genome shotgun (WGS) entry which is preliminary data.</text>
</comment>
<dbReference type="RefSeq" id="WP_136829871.1">
    <property type="nucleotide sequence ID" value="NZ_SWBM01000001.1"/>
</dbReference>
<dbReference type="InterPro" id="IPR020459">
    <property type="entry name" value="AMP-binding"/>
</dbReference>
<dbReference type="NCBIfam" id="NF004837">
    <property type="entry name" value="PRK06187.1"/>
    <property type="match status" value="1"/>
</dbReference>
<dbReference type="InterPro" id="IPR042099">
    <property type="entry name" value="ANL_N_sf"/>
</dbReference>
<gene>
    <name evidence="5" type="ORF">FA727_05885</name>
</gene>
<evidence type="ECO:0000259" key="4">
    <source>
        <dbReference type="Pfam" id="PF13193"/>
    </source>
</evidence>
<dbReference type="Pfam" id="PF00501">
    <property type="entry name" value="AMP-binding"/>
    <property type="match status" value="1"/>
</dbReference>
<organism evidence="5 6">
    <name type="scientific">Robertmurraya kyonggiensis</name>
    <dbReference type="NCBI Taxonomy" id="1037680"/>
    <lineage>
        <taxon>Bacteria</taxon>
        <taxon>Bacillati</taxon>
        <taxon>Bacillota</taxon>
        <taxon>Bacilli</taxon>
        <taxon>Bacillales</taxon>
        <taxon>Bacillaceae</taxon>
        <taxon>Robertmurraya</taxon>
    </lineage>
</organism>
<dbReference type="GO" id="GO:0016405">
    <property type="term" value="F:CoA-ligase activity"/>
    <property type="evidence" value="ECO:0007669"/>
    <property type="project" value="TreeGrafter"/>
</dbReference>
<dbReference type="PROSITE" id="PS00455">
    <property type="entry name" value="AMP_BINDING"/>
    <property type="match status" value="1"/>
</dbReference>
<dbReference type="FunFam" id="3.30.300.30:FF:000008">
    <property type="entry name" value="2,3-dihydroxybenzoate-AMP ligase"/>
    <property type="match status" value="1"/>
</dbReference>
<dbReference type="Pfam" id="PF13193">
    <property type="entry name" value="AMP-binding_C"/>
    <property type="match status" value="1"/>
</dbReference>
<proteinExistence type="inferred from homology"/>
<evidence type="ECO:0000256" key="2">
    <source>
        <dbReference type="ARBA" id="ARBA00022598"/>
    </source>
</evidence>
<dbReference type="Proteomes" id="UP000307756">
    <property type="component" value="Unassembled WGS sequence"/>
</dbReference>
<dbReference type="SUPFAM" id="SSF56801">
    <property type="entry name" value="Acetyl-CoA synthetase-like"/>
    <property type="match status" value="1"/>
</dbReference>
<evidence type="ECO:0000259" key="3">
    <source>
        <dbReference type="Pfam" id="PF00501"/>
    </source>
</evidence>
<sequence>MLLTHLIDFSKREYGEYPFLYFENQVYTNLDVEKYAKKVSVMLRDLGMTDGERIVVSIPNCPEVIYSYQGILRSRSIVIPVLHLLHASEIHYILNDSKAKAVFTSSHILPKFLEAAKGLSYTPLFIVVDEIDDPSLLFQHEMLLLHETLDSVDESNEIIKDAEENDVAVILYTSGTTGRPKGVMLTHKNLYSNTKTTYDLAMEKGPLNRKTTLGVLPLAHAFGFTMMNSNILSGNSVVIFSKFDVEQIFESIEKHKVSSFAAVPAMIHAMVASPHAENYDLSSLESVACGSASLPIALIDAFKIKFNAEIREGYGLSEATTIVTTSRNGMPVKYGSVGVPIPGVQVRIVDEHGGDVPRGEIGELLVKGDNVTPGYYGLVEETKSTIREGWLYTGDLVRMDEDGYLYIVDRKKDLVIRGGLNIYPRDVEEVLVKHEAVSEVAVVGLPDEKMGEEIVAYVVKKTGFEVTSEEIILFSQEKLAKYKTPKQVYFVQQLPRNGVGKILKKKLRDMHVEKHDEILLKKNRP</sequence>
<evidence type="ECO:0000313" key="6">
    <source>
        <dbReference type="Proteomes" id="UP000307756"/>
    </source>
</evidence>
<dbReference type="InterPro" id="IPR020845">
    <property type="entry name" value="AMP-binding_CS"/>
</dbReference>
<feature type="domain" description="AMP-dependent synthetase/ligase" evidence="3">
    <location>
        <begin position="12"/>
        <end position="376"/>
    </location>
</feature>
<keyword evidence="2 5" id="KW-0436">Ligase</keyword>
<keyword evidence="6" id="KW-1185">Reference proteome</keyword>
<dbReference type="AlphaFoldDB" id="A0A4U1D9G8"/>
<dbReference type="InterPro" id="IPR045851">
    <property type="entry name" value="AMP-bd_C_sf"/>
</dbReference>
<dbReference type="PRINTS" id="PR00154">
    <property type="entry name" value="AMPBINDING"/>
</dbReference>
<dbReference type="PANTHER" id="PTHR24096">
    <property type="entry name" value="LONG-CHAIN-FATTY-ACID--COA LIGASE"/>
    <property type="match status" value="1"/>
</dbReference>
<dbReference type="InterPro" id="IPR025110">
    <property type="entry name" value="AMP-bd_C"/>
</dbReference>
<accession>A0A4U1D9G8</accession>
<feature type="domain" description="AMP-binding enzyme C-terminal" evidence="4">
    <location>
        <begin position="427"/>
        <end position="501"/>
    </location>
</feature>
<dbReference type="EMBL" id="SWBM01000001">
    <property type="protein sequence ID" value="TKC19074.1"/>
    <property type="molecule type" value="Genomic_DNA"/>
</dbReference>
<evidence type="ECO:0000256" key="1">
    <source>
        <dbReference type="ARBA" id="ARBA00006432"/>
    </source>
</evidence>
<evidence type="ECO:0000313" key="5">
    <source>
        <dbReference type="EMBL" id="TKC19074.1"/>
    </source>
</evidence>
<dbReference type="Gene3D" id="3.30.300.30">
    <property type="match status" value="1"/>
</dbReference>
<dbReference type="Gene3D" id="3.40.50.12780">
    <property type="entry name" value="N-terminal domain of ligase-like"/>
    <property type="match status" value="1"/>
</dbReference>
<comment type="similarity">
    <text evidence="1">Belongs to the ATP-dependent AMP-binding enzyme family.</text>
</comment>
<protein>
    <submittedName>
        <fullName evidence="5">Long-chain fatty acid--CoA ligase</fullName>
    </submittedName>
</protein>